<dbReference type="AlphaFoldDB" id="A0A6A6ZM35"/>
<comment type="similarity">
    <text evidence="1">Belongs to the isochorismatase family.</text>
</comment>
<evidence type="ECO:0000259" key="3">
    <source>
        <dbReference type="Pfam" id="PF00857"/>
    </source>
</evidence>
<name>A0A6A6ZM35_9PLEO</name>
<dbReference type="PANTHER" id="PTHR43540">
    <property type="entry name" value="PEROXYUREIDOACRYLATE/UREIDOACRYLATE AMIDOHYDROLASE-RELATED"/>
    <property type="match status" value="1"/>
</dbReference>
<keyword evidence="2 4" id="KW-0378">Hydrolase</keyword>
<evidence type="ECO:0000313" key="5">
    <source>
        <dbReference type="Proteomes" id="UP000799424"/>
    </source>
</evidence>
<dbReference type="OrthoDB" id="245563at2759"/>
<dbReference type="Pfam" id="PF00857">
    <property type="entry name" value="Isochorismatase"/>
    <property type="match status" value="1"/>
</dbReference>
<dbReference type="EMBL" id="MU006237">
    <property type="protein sequence ID" value="KAF2821295.1"/>
    <property type="molecule type" value="Genomic_DNA"/>
</dbReference>
<evidence type="ECO:0000256" key="2">
    <source>
        <dbReference type="ARBA" id="ARBA00022801"/>
    </source>
</evidence>
<dbReference type="SUPFAM" id="SSF52499">
    <property type="entry name" value="Isochorismatase-like hydrolases"/>
    <property type="match status" value="1"/>
</dbReference>
<dbReference type="PROSITE" id="PS50007">
    <property type="entry name" value="PIPLC_X_DOMAIN"/>
    <property type="match status" value="1"/>
</dbReference>
<protein>
    <submittedName>
        <fullName evidence="4">Isochorismatase hydrolase</fullName>
    </submittedName>
</protein>
<feature type="domain" description="Isochorismatase-like" evidence="3">
    <location>
        <begin position="4"/>
        <end position="164"/>
    </location>
</feature>
<evidence type="ECO:0000313" key="4">
    <source>
        <dbReference type="EMBL" id="KAF2821295.1"/>
    </source>
</evidence>
<reference evidence="4" key="1">
    <citation type="journal article" date="2020" name="Stud. Mycol.">
        <title>101 Dothideomycetes genomes: a test case for predicting lifestyles and emergence of pathogens.</title>
        <authorList>
            <person name="Haridas S."/>
            <person name="Albert R."/>
            <person name="Binder M."/>
            <person name="Bloem J."/>
            <person name="Labutti K."/>
            <person name="Salamov A."/>
            <person name="Andreopoulos B."/>
            <person name="Baker S."/>
            <person name="Barry K."/>
            <person name="Bills G."/>
            <person name="Bluhm B."/>
            <person name="Cannon C."/>
            <person name="Castanera R."/>
            <person name="Culley D."/>
            <person name="Daum C."/>
            <person name="Ezra D."/>
            <person name="Gonzalez J."/>
            <person name="Henrissat B."/>
            <person name="Kuo A."/>
            <person name="Liang C."/>
            <person name="Lipzen A."/>
            <person name="Lutzoni F."/>
            <person name="Magnuson J."/>
            <person name="Mondo S."/>
            <person name="Nolan M."/>
            <person name="Ohm R."/>
            <person name="Pangilinan J."/>
            <person name="Park H.-J."/>
            <person name="Ramirez L."/>
            <person name="Alfaro M."/>
            <person name="Sun H."/>
            <person name="Tritt A."/>
            <person name="Yoshinaga Y."/>
            <person name="Zwiers L.-H."/>
            <person name="Turgeon B."/>
            <person name="Goodwin S."/>
            <person name="Spatafora J."/>
            <person name="Crous P."/>
            <person name="Grigoriev I."/>
        </authorList>
    </citation>
    <scope>NUCLEOTIDE SEQUENCE</scope>
    <source>
        <strain evidence="4">CBS 113818</strain>
    </source>
</reference>
<dbReference type="Proteomes" id="UP000799424">
    <property type="component" value="Unassembled WGS sequence"/>
</dbReference>
<organism evidence="4 5">
    <name type="scientific">Ophiobolus disseminans</name>
    <dbReference type="NCBI Taxonomy" id="1469910"/>
    <lineage>
        <taxon>Eukaryota</taxon>
        <taxon>Fungi</taxon>
        <taxon>Dikarya</taxon>
        <taxon>Ascomycota</taxon>
        <taxon>Pezizomycotina</taxon>
        <taxon>Dothideomycetes</taxon>
        <taxon>Pleosporomycetidae</taxon>
        <taxon>Pleosporales</taxon>
        <taxon>Pleosporineae</taxon>
        <taxon>Phaeosphaeriaceae</taxon>
        <taxon>Ophiobolus</taxon>
    </lineage>
</organism>
<proteinExistence type="inferred from homology"/>
<gene>
    <name evidence="4" type="ORF">CC86DRAFT_359013</name>
</gene>
<dbReference type="Gene3D" id="3.40.50.850">
    <property type="entry name" value="Isochorismatase-like"/>
    <property type="match status" value="1"/>
</dbReference>
<dbReference type="PANTHER" id="PTHR43540:SF6">
    <property type="entry name" value="ISOCHORISMATASE-LIKE DOMAIN-CONTAINING PROTEIN"/>
    <property type="match status" value="1"/>
</dbReference>
<sequence length="210" mass="22979">MARTALFVIDIQVELAQNAATEISHAERIRDGGTQILQSARQAIDSASEHERVPDLEIVFVQHEEVAEKGPLVKGSKAWKLVFKPRDDNRWERLVSKDVRDAFESNPQLAVELRNEGVETIVAFGIQSECCVLSTCRGALAAGFNVVLLQGAHSTYDIDGKTAGAIEGEVEAQLVTTGAEVVPWELWKPSASNMYSGQTVCKGARIYQVL</sequence>
<accession>A0A6A6ZM35</accession>
<dbReference type="InterPro" id="IPR050272">
    <property type="entry name" value="Isochorismatase-like_hydrls"/>
</dbReference>
<evidence type="ECO:0000256" key="1">
    <source>
        <dbReference type="ARBA" id="ARBA00006336"/>
    </source>
</evidence>
<keyword evidence="5" id="KW-1185">Reference proteome</keyword>
<dbReference type="InterPro" id="IPR000868">
    <property type="entry name" value="Isochorismatase-like_dom"/>
</dbReference>
<dbReference type="InterPro" id="IPR036380">
    <property type="entry name" value="Isochorismatase-like_sf"/>
</dbReference>
<dbReference type="GO" id="GO:0016787">
    <property type="term" value="F:hydrolase activity"/>
    <property type="evidence" value="ECO:0007669"/>
    <property type="project" value="UniProtKB-KW"/>
</dbReference>